<dbReference type="PANTHER" id="PTHR22855:SF13">
    <property type="entry name" value="METHYLCROTONOYL-COA CARBOXYLASE BETA CHAIN, MITOCHONDRIAL"/>
    <property type="match status" value="1"/>
</dbReference>
<evidence type="ECO:0000259" key="2">
    <source>
        <dbReference type="PROSITE" id="PS50989"/>
    </source>
</evidence>
<protein>
    <submittedName>
        <fullName evidence="3">Acyl-CoA carboxylase subunit beta</fullName>
    </submittedName>
</protein>
<feature type="domain" description="CoA carboxyltransferase N-terminal" evidence="1">
    <location>
        <begin position="1"/>
        <end position="216"/>
    </location>
</feature>
<dbReference type="PROSITE" id="PS50980">
    <property type="entry name" value="COA_CT_NTER"/>
    <property type="match status" value="1"/>
</dbReference>
<dbReference type="InterPro" id="IPR045190">
    <property type="entry name" value="MCCB/AccD1-like"/>
</dbReference>
<dbReference type="Gene3D" id="3.90.226.10">
    <property type="entry name" value="2-enoyl-CoA Hydratase, Chain A, domain 1"/>
    <property type="match status" value="2"/>
</dbReference>
<sequence length="472" mass="50348">MAVLLDAGSFVEDGLLASARDPAHLPAEGVLTGTGTVGGRQVVVIAHDPTVKAGSWGARTVEKQIRILEHADRYLLPVFYLVDSAGGRLTDALGFHPGHRGGARIFHLQVRLSGRVPQLCCLMGPSAAGGAYMPAFCDWVGMVDGNASMYLASPRVAEQAIGEKVTHEEMGGARMHCTTSGMGDQLFPDDATAIAACRELLGYLPASYDRRPEAQPAVAPAATDWEGVLPASLRASYDMRSVIERIVDGDSFLEIKARFAEEIIVGFARLDGRSVGIVANQPKVRAGTIGVDSADKATRFISLCDAFNVPLLFLADLPGFMVGSAVERQGIIRHGAKMIAAMSSCAVPRFCVVIRKSFAAGYYAMSSPGFEPTATLALPGAQIGAMAGSAAVHAVWANKIEAIEDHEEREAFIREESARLDEELDVLRVASELLIEAVVEPEDLRLQLSLRLAACHGWTRPPAGRHHGAFPV</sequence>
<proteinExistence type="predicted"/>
<reference evidence="3 4" key="1">
    <citation type="submission" date="2022-06" db="EMBL/GenBank/DDBJ databases">
        <title>Paraconexibacter antarcticus.</title>
        <authorList>
            <person name="Kim C.S."/>
        </authorList>
    </citation>
    <scope>NUCLEOTIDE SEQUENCE [LARGE SCALE GENOMIC DNA]</scope>
    <source>
        <strain evidence="3 4">02-257</strain>
    </source>
</reference>
<evidence type="ECO:0000313" key="4">
    <source>
        <dbReference type="Proteomes" id="UP001056035"/>
    </source>
</evidence>
<organism evidence="3 4">
    <name type="scientific">Paraconexibacter antarcticus</name>
    <dbReference type="NCBI Taxonomy" id="2949664"/>
    <lineage>
        <taxon>Bacteria</taxon>
        <taxon>Bacillati</taxon>
        <taxon>Actinomycetota</taxon>
        <taxon>Thermoleophilia</taxon>
        <taxon>Solirubrobacterales</taxon>
        <taxon>Paraconexibacteraceae</taxon>
        <taxon>Paraconexibacter</taxon>
    </lineage>
</organism>
<keyword evidence="4" id="KW-1185">Reference proteome</keyword>
<accession>A0ABY5DY11</accession>
<dbReference type="SUPFAM" id="SSF52096">
    <property type="entry name" value="ClpP/crotonase"/>
    <property type="match status" value="2"/>
</dbReference>
<gene>
    <name evidence="3" type="ORF">NBH00_08445</name>
</gene>
<dbReference type="EMBL" id="CP098502">
    <property type="protein sequence ID" value="UTI66223.1"/>
    <property type="molecule type" value="Genomic_DNA"/>
</dbReference>
<evidence type="ECO:0000259" key="1">
    <source>
        <dbReference type="PROSITE" id="PS50980"/>
    </source>
</evidence>
<name>A0ABY5DY11_9ACTN</name>
<dbReference type="PROSITE" id="PS50989">
    <property type="entry name" value="COA_CT_CTER"/>
    <property type="match status" value="1"/>
</dbReference>
<dbReference type="InterPro" id="IPR011763">
    <property type="entry name" value="COA_CT_C"/>
</dbReference>
<dbReference type="InterPro" id="IPR011762">
    <property type="entry name" value="COA_CT_N"/>
</dbReference>
<dbReference type="PANTHER" id="PTHR22855">
    <property type="entry name" value="ACETYL, PROPIONYL, PYRUVATE, AND GLUTACONYL CARBOXYLASE-RELATED"/>
    <property type="match status" value="1"/>
</dbReference>
<feature type="domain" description="CoA carboxyltransferase C-terminal" evidence="2">
    <location>
        <begin position="220"/>
        <end position="454"/>
    </location>
</feature>
<evidence type="ECO:0000313" key="3">
    <source>
        <dbReference type="EMBL" id="UTI66223.1"/>
    </source>
</evidence>
<dbReference type="Proteomes" id="UP001056035">
    <property type="component" value="Chromosome"/>
</dbReference>
<dbReference type="InterPro" id="IPR034733">
    <property type="entry name" value="AcCoA_carboxyl_beta"/>
</dbReference>
<dbReference type="Pfam" id="PF01039">
    <property type="entry name" value="Carboxyl_trans"/>
    <property type="match status" value="1"/>
</dbReference>
<dbReference type="InterPro" id="IPR029045">
    <property type="entry name" value="ClpP/crotonase-like_dom_sf"/>
</dbReference>